<gene>
    <name evidence="2" type="ORF">B0H16DRAFT_956336</name>
</gene>
<evidence type="ECO:0000313" key="3">
    <source>
        <dbReference type="Proteomes" id="UP001215598"/>
    </source>
</evidence>
<feature type="region of interest" description="Disordered" evidence="1">
    <location>
        <begin position="1"/>
        <end position="24"/>
    </location>
</feature>
<dbReference type="Proteomes" id="UP001215598">
    <property type="component" value="Unassembled WGS sequence"/>
</dbReference>
<feature type="region of interest" description="Disordered" evidence="1">
    <location>
        <begin position="51"/>
        <end position="75"/>
    </location>
</feature>
<feature type="compositionally biased region" description="Polar residues" evidence="1">
    <location>
        <begin position="59"/>
        <end position="75"/>
    </location>
</feature>
<proteinExistence type="predicted"/>
<comment type="caution">
    <text evidence="2">The sequence shown here is derived from an EMBL/GenBank/DDBJ whole genome shotgun (WGS) entry which is preliminary data.</text>
</comment>
<evidence type="ECO:0000313" key="2">
    <source>
        <dbReference type="EMBL" id="KAJ7777396.1"/>
    </source>
</evidence>
<protein>
    <submittedName>
        <fullName evidence="2">Uncharacterized protein</fullName>
    </submittedName>
</protein>
<dbReference type="AlphaFoldDB" id="A0AAD7K3D8"/>
<evidence type="ECO:0000256" key="1">
    <source>
        <dbReference type="SAM" id="MobiDB-lite"/>
    </source>
</evidence>
<organism evidence="2 3">
    <name type="scientific">Mycena metata</name>
    <dbReference type="NCBI Taxonomy" id="1033252"/>
    <lineage>
        <taxon>Eukaryota</taxon>
        <taxon>Fungi</taxon>
        <taxon>Dikarya</taxon>
        <taxon>Basidiomycota</taxon>
        <taxon>Agaricomycotina</taxon>
        <taxon>Agaricomycetes</taxon>
        <taxon>Agaricomycetidae</taxon>
        <taxon>Agaricales</taxon>
        <taxon>Marasmiineae</taxon>
        <taxon>Mycenaceae</taxon>
        <taxon>Mycena</taxon>
    </lineage>
</organism>
<keyword evidence="3" id="KW-1185">Reference proteome</keyword>
<feature type="compositionally biased region" description="Polar residues" evidence="1">
    <location>
        <begin position="103"/>
        <end position="115"/>
    </location>
</feature>
<feature type="compositionally biased region" description="Low complexity" evidence="1">
    <location>
        <begin position="1"/>
        <end position="19"/>
    </location>
</feature>
<sequence length="129" mass="13216">MFSANTSTTSLVSTTTVSSRAPLTGSAEKKDFQAAFASLQSTYGFAASAPTPVLKKKSTSSTATPAVRASTSTAPTKDFQSAFADLQSTYGFGGSAPMPVPKNQGSSSNTTSNKLFSKFMRSSSSSAAK</sequence>
<dbReference type="EMBL" id="JARKIB010000008">
    <property type="protein sequence ID" value="KAJ7777396.1"/>
    <property type="molecule type" value="Genomic_DNA"/>
</dbReference>
<name>A0AAD7K3D8_9AGAR</name>
<reference evidence="2" key="1">
    <citation type="submission" date="2023-03" db="EMBL/GenBank/DDBJ databases">
        <title>Massive genome expansion in bonnet fungi (Mycena s.s.) driven by repeated elements and novel gene families across ecological guilds.</title>
        <authorList>
            <consortium name="Lawrence Berkeley National Laboratory"/>
            <person name="Harder C.B."/>
            <person name="Miyauchi S."/>
            <person name="Viragh M."/>
            <person name="Kuo A."/>
            <person name="Thoen E."/>
            <person name="Andreopoulos B."/>
            <person name="Lu D."/>
            <person name="Skrede I."/>
            <person name="Drula E."/>
            <person name="Henrissat B."/>
            <person name="Morin E."/>
            <person name="Kohler A."/>
            <person name="Barry K."/>
            <person name="LaButti K."/>
            <person name="Morin E."/>
            <person name="Salamov A."/>
            <person name="Lipzen A."/>
            <person name="Mereny Z."/>
            <person name="Hegedus B."/>
            <person name="Baldrian P."/>
            <person name="Stursova M."/>
            <person name="Weitz H."/>
            <person name="Taylor A."/>
            <person name="Grigoriev I.V."/>
            <person name="Nagy L.G."/>
            <person name="Martin F."/>
            <person name="Kauserud H."/>
        </authorList>
    </citation>
    <scope>NUCLEOTIDE SEQUENCE</scope>
    <source>
        <strain evidence="2">CBHHK182m</strain>
    </source>
</reference>
<feature type="region of interest" description="Disordered" evidence="1">
    <location>
        <begin position="94"/>
        <end position="129"/>
    </location>
</feature>
<accession>A0AAD7K3D8</accession>